<dbReference type="Gramene" id="rna14121">
    <property type="protein sequence ID" value="RHN66188.1"/>
    <property type="gene ID" value="gene14121"/>
</dbReference>
<organism evidence="1 2">
    <name type="scientific">Medicago truncatula</name>
    <name type="common">Barrel medic</name>
    <name type="synonym">Medicago tribuloides</name>
    <dbReference type="NCBI Taxonomy" id="3880"/>
    <lineage>
        <taxon>Eukaryota</taxon>
        <taxon>Viridiplantae</taxon>
        <taxon>Streptophyta</taxon>
        <taxon>Embryophyta</taxon>
        <taxon>Tracheophyta</taxon>
        <taxon>Spermatophyta</taxon>
        <taxon>Magnoliopsida</taxon>
        <taxon>eudicotyledons</taxon>
        <taxon>Gunneridae</taxon>
        <taxon>Pentapetalae</taxon>
        <taxon>rosids</taxon>
        <taxon>fabids</taxon>
        <taxon>Fabales</taxon>
        <taxon>Fabaceae</taxon>
        <taxon>Papilionoideae</taxon>
        <taxon>50 kb inversion clade</taxon>
        <taxon>NPAAA clade</taxon>
        <taxon>Hologalegina</taxon>
        <taxon>IRL clade</taxon>
        <taxon>Trifolieae</taxon>
        <taxon>Medicago</taxon>
    </lineage>
</organism>
<comment type="caution">
    <text evidence="1">The sequence shown here is derived from an EMBL/GenBank/DDBJ whole genome shotgun (WGS) entry which is preliminary data.</text>
</comment>
<protein>
    <submittedName>
        <fullName evidence="1">Uncharacterized protein</fullName>
    </submittedName>
</protein>
<gene>
    <name evidence="1" type="ORF">MtrunA17_Chr3g0088101</name>
</gene>
<accession>A0A396IN62</accession>
<dbReference type="Proteomes" id="UP000265566">
    <property type="component" value="Chromosome 3"/>
</dbReference>
<reference evidence="2" key="1">
    <citation type="journal article" date="2018" name="Nat. Plants">
        <title>Whole-genome landscape of Medicago truncatula symbiotic genes.</title>
        <authorList>
            <person name="Pecrix Y."/>
            <person name="Staton S.E."/>
            <person name="Sallet E."/>
            <person name="Lelandais-Briere C."/>
            <person name="Moreau S."/>
            <person name="Carrere S."/>
            <person name="Blein T."/>
            <person name="Jardinaud M.F."/>
            <person name="Latrasse D."/>
            <person name="Zouine M."/>
            <person name="Zahm M."/>
            <person name="Kreplak J."/>
            <person name="Mayjonade B."/>
            <person name="Satge C."/>
            <person name="Perez M."/>
            <person name="Cauet S."/>
            <person name="Marande W."/>
            <person name="Chantry-Darmon C."/>
            <person name="Lopez-Roques C."/>
            <person name="Bouchez O."/>
            <person name="Berard A."/>
            <person name="Debelle F."/>
            <person name="Munos S."/>
            <person name="Bendahmane A."/>
            <person name="Berges H."/>
            <person name="Niebel A."/>
            <person name="Buitink J."/>
            <person name="Frugier F."/>
            <person name="Benhamed M."/>
            <person name="Crespi M."/>
            <person name="Gouzy J."/>
            <person name="Gamas P."/>
        </authorList>
    </citation>
    <scope>NUCLEOTIDE SEQUENCE [LARGE SCALE GENOMIC DNA]</scope>
    <source>
        <strain evidence="2">cv. Jemalong A17</strain>
    </source>
</reference>
<dbReference type="AlphaFoldDB" id="A0A396IN62"/>
<evidence type="ECO:0000313" key="2">
    <source>
        <dbReference type="Proteomes" id="UP000265566"/>
    </source>
</evidence>
<evidence type="ECO:0000313" key="1">
    <source>
        <dbReference type="EMBL" id="RHN66188.1"/>
    </source>
</evidence>
<dbReference type="EMBL" id="PSQE01000003">
    <property type="protein sequence ID" value="RHN66188.1"/>
    <property type="molecule type" value="Genomic_DNA"/>
</dbReference>
<sequence>MYLSHVAPLMSRLEPSPCARLLSISFLFTSVIPKLPCRTFSQNILLLETRTYIFHLETATLSTSIIPKFQIWNLQLELPCC</sequence>
<name>A0A396IN62_MEDTR</name>
<proteinExistence type="predicted"/>